<dbReference type="EMBL" id="RFFH01000004">
    <property type="protein sequence ID" value="RMI32750.1"/>
    <property type="molecule type" value="Genomic_DNA"/>
</dbReference>
<dbReference type="RefSeq" id="WP_122188136.1">
    <property type="nucleotide sequence ID" value="NZ_RFFH01000004.1"/>
</dbReference>
<feature type="chain" id="PRO_5018043077" evidence="1">
    <location>
        <begin position="29"/>
        <end position="135"/>
    </location>
</feature>
<protein>
    <submittedName>
        <fullName evidence="2">Uncharacterized protein</fullName>
    </submittedName>
</protein>
<name>A0A3M2L7Q5_9NOCA</name>
<keyword evidence="3" id="KW-1185">Reference proteome</keyword>
<sequence>MSRKLRTTAAVTVLATVALSFGIGSAHADPVPAPIASPADNQAALGTLSTLLGAATGVGGFLGTASGAAGGAILGCLLGLPASGVGCLPAATAGAGIGGVLGTLSAGGPTLIIAGIPVIGTLLAPDTSQQPPAPQ</sequence>
<organism evidence="2 3">
    <name type="scientific">Nocardia stercoris</name>
    <dbReference type="NCBI Taxonomy" id="2483361"/>
    <lineage>
        <taxon>Bacteria</taxon>
        <taxon>Bacillati</taxon>
        <taxon>Actinomycetota</taxon>
        <taxon>Actinomycetes</taxon>
        <taxon>Mycobacteriales</taxon>
        <taxon>Nocardiaceae</taxon>
        <taxon>Nocardia</taxon>
    </lineage>
</organism>
<gene>
    <name evidence="2" type="ORF">EBN03_12420</name>
</gene>
<evidence type="ECO:0000256" key="1">
    <source>
        <dbReference type="SAM" id="SignalP"/>
    </source>
</evidence>
<proteinExistence type="predicted"/>
<dbReference type="OrthoDB" id="4550407at2"/>
<accession>A0A3M2L7Q5</accession>
<dbReference type="Proteomes" id="UP000279275">
    <property type="component" value="Unassembled WGS sequence"/>
</dbReference>
<reference evidence="2 3" key="1">
    <citation type="submission" date="2018-10" db="EMBL/GenBank/DDBJ databases">
        <title>Isolation from cow dung.</title>
        <authorList>
            <person name="Ling L."/>
        </authorList>
    </citation>
    <scope>NUCLEOTIDE SEQUENCE [LARGE SCALE GENOMIC DNA]</scope>
    <source>
        <strain evidence="2 3">NEAU-LL90</strain>
    </source>
</reference>
<keyword evidence="1" id="KW-0732">Signal</keyword>
<comment type="caution">
    <text evidence="2">The sequence shown here is derived from an EMBL/GenBank/DDBJ whole genome shotgun (WGS) entry which is preliminary data.</text>
</comment>
<evidence type="ECO:0000313" key="3">
    <source>
        <dbReference type="Proteomes" id="UP000279275"/>
    </source>
</evidence>
<dbReference type="AlphaFoldDB" id="A0A3M2L7Q5"/>
<feature type="signal peptide" evidence="1">
    <location>
        <begin position="1"/>
        <end position="28"/>
    </location>
</feature>
<evidence type="ECO:0000313" key="2">
    <source>
        <dbReference type="EMBL" id="RMI32750.1"/>
    </source>
</evidence>